<dbReference type="RefSeq" id="XP_030944670.1">
    <property type="nucleotide sequence ID" value="XM_031088810.1"/>
</dbReference>
<feature type="domain" description="Glycosyltransferase N-terminal" evidence="5">
    <location>
        <begin position="12"/>
        <end position="97"/>
    </location>
</feature>
<evidence type="ECO:0000256" key="4">
    <source>
        <dbReference type="RuleBase" id="RU362057"/>
    </source>
</evidence>
<dbReference type="AlphaFoldDB" id="A0A7N2MZ96"/>
<gene>
    <name evidence="6" type="primary">LOC115969211</name>
</gene>
<dbReference type="EC" id="2.4.1.-" evidence="4"/>
<dbReference type="PANTHER" id="PTHR11926">
    <property type="entry name" value="GLUCOSYL/GLUCURONOSYL TRANSFERASES"/>
    <property type="match status" value="1"/>
</dbReference>
<dbReference type="Pfam" id="PF26168">
    <property type="entry name" value="Glyco_transf_N"/>
    <property type="match status" value="1"/>
</dbReference>
<reference evidence="6" key="2">
    <citation type="submission" date="2021-01" db="UniProtKB">
        <authorList>
            <consortium name="EnsemblPlants"/>
        </authorList>
    </citation>
    <scope>IDENTIFICATION</scope>
</reference>
<evidence type="ECO:0000313" key="7">
    <source>
        <dbReference type="Proteomes" id="UP000594261"/>
    </source>
</evidence>
<keyword evidence="3" id="KW-0328">Glycosyltransferase</keyword>
<evidence type="ECO:0000256" key="3">
    <source>
        <dbReference type="RuleBase" id="RU003718"/>
    </source>
</evidence>
<dbReference type="InterPro" id="IPR035595">
    <property type="entry name" value="UDP_glycos_trans_CS"/>
</dbReference>
<dbReference type="InterPro" id="IPR002213">
    <property type="entry name" value="UDP_glucos_trans"/>
</dbReference>
<dbReference type="OMA" id="GLEMECH"/>
<proteinExistence type="inferred from homology"/>
<sequence length="483" mass="54010">MDSISAGVKPHVVCVPIPLQGHINPMLQLAKLLHYKGFHVTFVNTEYNHKRLLRSRGPNSLDGLPGFHFETIPDGLPPSDADVSQDIPSLAESLPKACLVPLCNLITKLNDTSYSNVPPVTCIVGDGCMSFTLDAADKFGIPCVIFWTPSACSFMSLMHFRHFVERGLVPLKDASYLTNGYLETVIDWIPGMKNIRLKDIPSFVRITDENDIMFNFFINETERVPRASAVIMNTFYPFEEEVLDALSSMLPCTYSIGPLVSFVDQIKDNNLESIGSNLWKEEPGCVEWLNSKEPNSVVYVNYGSITIMTPQQLIEFAWGLANSEKPFLWIIRPDLVGGDSAIIPSEFVTETKDRGMLASWCPQEQILKHPSIGGFLTHSGWNSTLESVCCGVPMISWPFFADQQTNCRYCCVEWGIAMEIDNNVQRDEVEKLVRELIDGEKGKEIKKNVMGWKKKAEDSTKPGGSSYQNLDKLIAEVLLARNV</sequence>
<dbReference type="Pfam" id="PF00201">
    <property type="entry name" value="UDPGT"/>
    <property type="match status" value="1"/>
</dbReference>
<dbReference type="FunFam" id="3.40.50.2000:FF:000027">
    <property type="entry name" value="Glycosyltransferase"/>
    <property type="match status" value="1"/>
</dbReference>
<dbReference type="Proteomes" id="UP000594261">
    <property type="component" value="Chromosome 11"/>
</dbReference>
<evidence type="ECO:0000259" key="5">
    <source>
        <dbReference type="Pfam" id="PF26168"/>
    </source>
</evidence>
<dbReference type="CDD" id="cd03784">
    <property type="entry name" value="GT1_Gtf-like"/>
    <property type="match status" value="1"/>
</dbReference>
<dbReference type="GO" id="GO:0080043">
    <property type="term" value="F:quercetin 3-O-glucosyltransferase activity"/>
    <property type="evidence" value="ECO:0007669"/>
    <property type="project" value="TreeGrafter"/>
</dbReference>
<dbReference type="PANTHER" id="PTHR11926:SF1498">
    <property type="entry name" value="GLYCOSYLTRANSFERASE"/>
    <property type="match status" value="1"/>
</dbReference>
<dbReference type="PROSITE" id="PS00375">
    <property type="entry name" value="UDPGT"/>
    <property type="match status" value="1"/>
</dbReference>
<name>A0A7N2MZ96_QUELO</name>
<dbReference type="FunCoup" id="A0A7N2MZ96">
    <property type="interactions" value="478"/>
</dbReference>
<evidence type="ECO:0000256" key="2">
    <source>
        <dbReference type="ARBA" id="ARBA00022679"/>
    </source>
</evidence>
<keyword evidence="2 3" id="KW-0808">Transferase</keyword>
<dbReference type="GO" id="GO:0080044">
    <property type="term" value="F:quercetin 7-O-glucosyltransferase activity"/>
    <property type="evidence" value="ECO:0007669"/>
    <property type="project" value="TreeGrafter"/>
</dbReference>
<dbReference type="FunFam" id="3.40.50.2000:FF:000055">
    <property type="entry name" value="Glycosyltransferase"/>
    <property type="match status" value="1"/>
</dbReference>
<comment type="similarity">
    <text evidence="1 3">Belongs to the UDP-glycosyltransferase family.</text>
</comment>
<dbReference type="KEGG" id="qlo:115969211"/>
<dbReference type="Gramene" id="QL11p021694:mrna">
    <property type="protein sequence ID" value="QL11p021694:mrna"/>
    <property type="gene ID" value="QL11p021694"/>
</dbReference>
<reference evidence="6 7" key="1">
    <citation type="journal article" date="2016" name="G3 (Bethesda)">
        <title>First Draft Assembly and Annotation of the Genome of a California Endemic Oak Quercus lobata Nee (Fagaceae).</title>
        <authorList>
            <person name="Sork V.L."/>
            <person name="Fitz-Gibbon S.T."/>
            <person name="Puiu D."/>
            <person name="Crepeau M."/>
            <person name="Gugger P.F."/>
            <person name="Sherman R."/>
            <person name="Stevens K."/>
            <person name="Langley C.H."/>
            <person name="Pellegrini M."/>
            <person name="Salzberg S.L."/>
        </authorList>
    </citation>
    <scope>NUCLEOTIDE SEQUENCE [LARGE SCALE GENOMIC DNA]</scope>
    <source>
        <strain evidence="6 7">cv. SW786</strain>
    </source>
</reference>
<keyword evidence="7" id="KW-1185">Reference proteome</keyword>
<evidence type="ECO:0000313" key="6">
    <source>
        <dbReference type="EnsemblPlants" id="QL11p021694:mrna"/>
    </source>
</evidence>
<dbReference type="InParanoid" id="A0A7N2MZ96"/>
<protein>
    <recommendedName>
        <fullName evidence="4">Glycosyltransferase</fullName>
        <ecNumber evidence="4">2.4.1.-</ecNumber>
    </recommendedName>
</protein>
<dbReference type="SUPFAM" id="SSF53756">
    <property type="entry name" value="UDP-Glycosyltransferase/glycogen phosphorylase"/>
    <property type="match status" value="1"/>
</dbReference>
<dbReference type="EMBL" id="LRBV02000011">
    <property type="status" value="NOT_ANNOTATED_CDS"/>
    <property type="molecule type" value="Genomic_DNA"/>
</dbReference>
<evidence type="ECO:0000256" key="1">
    <source>
        <dbReference type="ARBA" id="ARBA00009995"/>
    </source>
</evidence>
<dbReference type="GeneID" id="115969211"/>
<organism evidence="6 7">
    <name type="scientific">Quercus lobata</name>
    <name type="common">Valley oak</name>
    <dbReference type="NCBI Taxonomy" id="97700"/>
    <lineage>
        <taxon>Eukaryota</taxon>
        <taxon>Viridiplantae</taxon>
        <taxon>Streptophyta</taxon>
        <taxon>Embryophyta</taxon>
        <taxon>Tracheophyta</taxon>
        <taxon>Spermatophyta</taxon>
        <taxon>Magnoliopsida</taxon>
        <taxon>eudicotyledons</taxon>
        <taxon>Gunneridae</taxon>
        <taxon>Pentapetalae</taxon>
        <taxon>rosids</taxon>
        <taxon>fabids</taxon>
        <taxon>Fagales</taxon>
        <taxon>Fagaceae</taxon>
        <taxon>Quercus</taxon>
    </lineage>
</organism>
<dbReference type="Gene3D" id="3.40.50.2000">
    <property type="entry name" value="Glycogen Phosphorylase B"/>
    <property type="match status" value="2"/>
</dbReference>
<dbReference type="InterPro" id="IPR058980">
    <property type="entry name" value="Glyco_transf_N"/>
</dbReference>
<dbReference type="EnsemblPlants" id="QL11p021694:mrna">
    <property type="protein sequence ID" value="QL11p021694:mrna"/>
    <property type="gene ID" value="QL11p021694"/>
</dbReference>
<accession>A0A7N2MZ96</accession>